<protein>
    <recommendedName>
        <fullName evidence="7">RFX-type winged-helix domain-containing protein</fullName>
    </recommendedName>
</protein>
<feature type="domain" description="RFX-type winged-helix" evidence="7">
    <location>
        <begin position="348"/>
        <end position="423"/>
    </location>
</feature>
<feature type="compositionally biased region" description="Basic residues" evidence="6">
    <location>
        <begin position="1543"/>
        <end position="1552"/>
    </location>
</feature>
<feature type="compositionally biased region" description="Low complexity" evidence="6">
    <location>
        <begin position="250"/>
        <end position="264"/>
    </location>
</feature>
<dbReference type="InterPro" id="IPR057321">
    <property type="entry name" value="RFX1-4/6/8-like_BCD"/>
</dbReference>
<evidence type="ECO:0000256" key="5">
    <source>
        <dbReference type="ARBA" id="ARBA00023242"/>
    </source>
</evidence>
<feature type="region of interest" description="Disordered" evidence="6">
    <location>
        <begin position="497"/>
        <end position="531"/>
    </location>
</feature>
<sequence>MYNNQLNFTDDFVLTAISLHVSHVVKNSKGVRHQNSTCPMSEKHTYHSITALLSSSSAPPATIKYAIEDGRSILDNNSNNNDKDRILQSHVNHNNNNNSNVILHNNIRDDSSITSCINARLKSSMGNSSNNNGRNNDNISSFHINYSNGNQYNNNDIVNKYSRQCHHVNNVNRALIHSSNNFFSHNSNTTTTTNSSSNGNTGKYDMHNINRHHTVYSEKLHSSNSVFIHDNSTSMNNQLLSKNTPQAIASSSSSSSSSKALSHSSYTNYSNNVTNFTKNLFINDVNNPIQSRGASASGIAVTAISLPVTSSILPPTNSSTNLSRVNHSLGQNYLNYFRHHSTRASPITVQWLLENYESADGVSLSRSALYSHYLTHCLENWLEPMNPASFGKLIRSIFVGLRTRRLGTRGNSKYHYYGIRIKATSLLDQTTEVKPVNISNKRDQFSYTNRTTLNSTSSSNNNGNNTILSRNENYRTINHQQSHRLQHQSHPLLSCPLQSQSHQHYPPNHHQHHHPHHHQQQPQQQQNQTNHQMNSLGIESNSYRYSIKSEKCCFKSSLSALMTTNNHHSQGMINSLSNNNNNNNNTYYNDNYKIMNELHTGITCNMSLISTKEYNKNNYDNSLLNLWRTNSMNSIRCKQNFIIPSNTTNNNESNSSSTDYNKNKLISYECMQPVIMKNLLNSNIQADFDVDLNLGLKWDFLVNINNNNNSNNKVVWHEKMNQNESENTTKLHFGDDPNHKFTFSNLMELCALSGLQINENDIFGCIIKPEFNERYQENSPQKLNSQQIAYFVKLYETHCEQVCAAFIHIQIENLRTIWHQFWCSSESTICASECCLPKSYLIDLCEDSHICQFIELADRTLYQLLLDIIIRDSLKALSNELIQGLQTMIKLMEPYLQSAIRYFNPHLINRKLSAVNCLTKGLHRALGINCFSQTIENVINDTQKCAQILNDINKLDLKSIEAQGSWASDCSLYGLLQNSLDLYSNDFNPSKCSLHKGIKQEPTDQCIPQIPYKLLDSNINTKHVFSDIYNFDENFINTTETTATTTTTDNGVNINVLHSEMCNLLMNKSTLTTWTKWLDKIVTRSLVNSQSGPKRANTARQLMLVWTYYSSLLMRELTLRSAISFGNCHLLRMFCDEYLSYRLEQVASSPLTTLPKSINESLPIISYTHKNHNNNNDITHIANISATNMQGINNQSNKTGNMPENTFNPTILPDPFESTCNEDENKGDSQCHTTIVSTTSNEVSSEDCNINDDDILMENSNTTLLLSSVNNNSNNNSSNYFEYMDAQILSNHDNVIVDDDVDVDDGGDHDDDGLCSNLSPHTLLQENVTNSDNLLFCNMHENETDDITIVDDTSGSNILDVSDNNSNSKCIKTKQDASVLDTSNSCFSFGLCNDPVLTETTGLNSNNNDNNNHGSSDHNLYGKKMLANNAFLDDDDDAVKNNWSCLRQDESVDQYSDKISPNYDKMMFTSSSSSSSLTKINLNTENNRTPFSDITNYLLYDSRTRTDTTTNNNSNVLTTTSSCGSSSIVSTQSSCSPSFSSNRSHRKLSKPN</sequence>
<dbReference type="PANTHER" id="PTHR12619">
    <property type="entry name" value="RFX TRANSCRIPTION FACTOR FAMILY"/>
    <property type="match status" value="1"/>
</dbReference>
<keyword evidence="5" id="KW-0539">Nucleus</keyword>
<dbReference type="InterPro" id="IPR036390">
    <property type="entry name" value="WH_DNA-bd_sf"/>
</dbReference>
<reference evidence="8" key="1">
    <citation type="submission" date="2022-06" db="EMBL/GenBank/DDBJ databases">
        <authorList>
            <person name="Berger JAMES D."/>
            <person name="Berger JAMES D."/>
        </authorList>
    </citation>
    <scope>NUCLEOTIDE SEQUENCE [LARGE SCALE GENOMIC DNA]</scope>
</reference>
<dbReference type="GO" id="GO:0000981">
    <property type="term" value="F:DNA-binding transcription factor activity, RNA polymerase II-specific"/>
    <property type="evidence" value="ECO:0007669"/>
    <property type="project" value="TreeGrafter"/>
</dbReference>
<dbReference type="PANTHER" id="PTHR12619:SF33">
    <property type="entry name" value="RFX, ISOFORM H"/>
    <property type="match status" value="1"/>
</dbReference>
<dbReference type="GO" id="GO:0005634">
    <property type="term" value="C:nucleus"/>
    <property type="evidence" value="ECO:0007669"/>
    <property type="project" value="UniProtKB-SubCell"/>
</dbReference>
<proteinExistence type="predicted"/>
<evidence type="ECO:0000256" key="3">
    <source>
        <dbReference type="ARBA" id="ARBA00023125"/>
    </source>
</evidence>
<dbReference type="PROSITE" id="PS51526">
    <property type="entry name" value="RFX_DBD"/>
    <property type="match status" value="1"/>
</dbReference>
<feature type="region of interest" description="Disordered" evidence="6">
    <location>
        <begin position="449"/>
        <end position="468"/>
    </location>
</feature>
<evidence type="ECO:0000256" key="6">
    <source>
        <dbReference type="SAM" id="MobiDB-lite"/>
    </source>
</evidence>
<dbReference type="Proteomes" id="UP000050795">
    <property type="component" value="Unassembled WGS sequence"/>
</dbReference>
<evidence type="ECO:0000259" key="7">
    <source>
        <dbReference type="PROSITE" id="PS51526"/>
    </source>
</evidence>
<reference evidence="9" key="2">
    <citation type="submission" date="2023-11" db="UniProtKB">
        <authorList>
            <consortium name="WormBaseParasite"/>
        </authorList>
    </citation>
    <scope>IDENTIFICATION</scope>
</reference>
<evidence type="ECO:0000313" key="9">
    <source>
        <dbReference type="WBParaSite" id="TREG1_113290.1"/>
    </source>
</evidence>
<organism evidence="8 9">
    <name type="scientific">Trichobilharzia regenti</name>
    <name type="common">Nasal bird schistosome</name>
    <dbReference type="NCBI Taxonomy" id="157069"/>
    <lineage>
        <taxon>Eukaryota</taxon>
        <taxon>Metazoa</taxon>
        <taxon>Spiralia</taxon>
        <taxon>Lophotrochozoa</taxon>
        <taxon>Platyhelminthes</taxon>
        <taxon>Trematoda</taxon>
        <taxon>Digenea</taxon>
        <taxon>Strigeidida</taxon>
        <taxon>Schistosomatoidea</taxon>
        <taxon>Schistosomatidae</taxon>
        <taxon>Trichobilharzia</taxon>
    </lineage>
</organism>
<dbReference type="InterPro" id="IPR003150">
    <property type="entry name" value="DNA-bd_RFX"/>
</dbReference>
<feature type="compositionally biased region" description="Basic residues" evidence="6">
    <location>
        <begin position="507"/>
        <end position="519"/>
    </location>
</feature>
<dbReference type="Pfam" id="PF02257">
    <property type="entry name" value="RFX_DNA_binding"/>
    <property type="match status" value="1"/>
</dbReference>
<dbReference type="WBParaSite" id="TREG1_113290.1">
    <property type="protein sequence ID" value="TREG1_113290.1"/>
    <property type="gene ID" value="TREG1_113290"/>
</dbReference>
<dbReference type="Gene3D" id="1.10.10.10">
    <property type="entry name" value="Winged helix-like DNA-binding domain superfamily/Winged helix DNA-binding domain"/>
    <property type="match status" value="1"/>
</dbReference>
<dbReference type="InterPro" id="IPR039779">
    <property type="entry name" value="RFX-like"/>
</dbReference>
<evidence type="ECO:0000313" key="8">
    <source>
        <dbReference type="Proteomes" id="UP000050795"/>
    </source>
</evidence>
<feature type="region of interest" description="Disordered" evidence="6">
    <location>
        <begin position="244"/>
        <end position="264"/>
    </location>
</feature>
<comment type="subcellular location">
    <subcellularLocation>
        <location evidence="1">Nucleus</location>
    </subcellularLocation>
</comment>
<evidence type="ECO:0000256" key="1">
    <source>
        <dbReference type="ARBA" id="ARBA00004123"/>
    </source>
</evidence>
<feature type="compositionally biased region" description="Low complexity" evidence="6">
    <location>
        <begin position="497"/>
        <end position="506"/>
    </location>
</feature>
<feature type="compositionally biased region" description="Low complexity" evidence="6">
    <location>
        <begin position="520"/>
        <end position="531"/>
    </location>
</feature>
<name>A0AA85IWM7_TRIRE</name>
<keyword evidence="8" id="KW-1185">Reference proteome</keyword>
<dbReference type="InterPro" id="IPR036388">
    <property type="entry name" value="WH-like_DNA-bd_sf"/>
</dbReference>
<dbReference type="FunFam" id="1.10.10.10:FF:000017">
    <property type="entry name" value="transcription factor RFX3 isoform X1"/>
    <property type="match status" value="1"/>
</dbReference>
<keyword evidence="3" id="KW-0238">DNA-binding</keyword>
<accession>A0AA85IWM7</accession>
<keyword evidence="2" id="KW-0805">Transcription regulation</keyword>
<dbReference type="SUPFAM" id="SSF46785">
    <property type="entry name" value="Winged helix' DNA-binding domain"/>
    <property type="match status" value="1"/>
</dbReference>
<evidence type="ECO:0000256" key="2">
    <source>
        <dbReference type="ARBA" id="ARBA00023015"/>
    </source>
</evidence>
<keyword evidence="4" id="KW-0804">Transcription</keyword>
<feature type="region of interest" description="Disordered" evidence="6">
    <location>
        <begin position="1531"/>
        <end position="1552"/>
    </location>
</feature>
<feature type="compositionally biased region" description="Low complexity" evidence="6">
    <location>
        <begin position="1531"/>
        <end position="1542"/>
    </location>
</feature>
<dbReference type="GO" id="GO:0000978">
    <property type="term" value="F:RNA polymerase II cis-regulatory region sequence-specific DNA binding"/>
    <property type="evidence" value="ECO:0007669"/>
    <property type="project" value="TreeGrafter"/>
</dbReference>
<evidence type="ECO:0000256" key="4">
    <source>
        <dbReference type="ARBA" id="ARBA00023163"/>
    </source>
</evidence>
<dbReference type="Pfam" id="PF25340">
    <property type="entry name" value="BCD_RFX"/>
    <property type="match status" value="2"/>
</dbReference>